<feature type="region of interest" description="Disordered" evidence="1">
    <location>
        <begin position="338"/>
        <end position="421"/>
    </location>
</feature>
<dbReference type="Gramene" id="PRQ23979">
    <property type="protein sequence ID" value="PRQ23979"/>
    <property type="gene ID" value="RchiOBHm_Chr6g0267351"/>
</dbReference>
<reference evidence="2 3" key="1">
    <citation type="journal article" date="2018" name="Nat. Genet.">
        <title>The Rosa genome provides new insights in the design of modern roses.</title>
        <authorList>
            <person name="Bendahmane M."/>
        </authorList>
    </citation>
    <scope>NUCLEOTIDE SEQUENCE [LARGE SCALE GENOMIC DNA]</scope>
    <source>
        <strain evidence="3">cv. Old Blush</strain>
    </source>
</reference>
<dbReference type="STRING" id="74649.A0A2P6PPX6"/>
<feature type="compositionally biased region" description="Low complexity" evidence="1">
    <location>
        <begin position="221"/>
        <end position="233"/>
    </location>
</feature>
<dbReference type="GO" id="GO:0019104">
    <property type="term" value="F:DNA N-glycosylase activity"/>
    <property type="evidence" value="ECO:0007669"/>
    <property type="project" value="InterPro"/>
</dbReference>
<proteinExistence type="predicted"/>
<dbReference type="GO" id="GO:0141166">
    <property type="term" value="P:chromosomal 5-methylcytosine DNA demethylation pathway"/>
    <property type="evidence" value="ECO:0007669"/>
    <property type="project" value="InterPro"/>
</dbReference>
<gene>
    <name evidence="2" type="ORF">RchiOBHm_Chr6g0267351</name>
</gene>
<dbReference type="InterPro" id="IPR044811">
    <property type="entry name" value="DME/ROS1"/>
</dbReference>
<feature type="compositionally biased region" description="Basic and acidic residues" evidence="1">
    <location>
        <begin position="341"/>
        <end position="354"/>
    </location>
</feature>
<feature type="region of interest" description="Disordered" evidence="1">
    <location>
        <begin position="221"/>
        <end position="243"/>
    </location>
</feature>
<evidence type="ECO:0000313" key="2">
    <source>
        <dbReference type="EMBL" id="PRQ23979.1"/>
    </source>
</evidence>
<dbReference type="AlphaFoldDB" id="A0A2P6PPX6"/>
<name>A0A2P6PPX6_ROSCH</name>
<protein>
    <submittedName>
        <fullName evidence="2">Uncharacterized protein</fullName>
    </submittedName>
</protein>
<dbReference type="PANTHER" id="PTHR46213">
    <property type="entry name" value="TRANSCRIPTIONAL ACTIVATOR DEMETER"/>
    <property type="match status" value="1"/>
</dbReference>
<feature type="compositionally biased region" description="Basic residues" evidence="1">
    <location>
        <begin position="363"/>
        <end position="373"/>
    </location>
</feature>
<organism evidence="2 3">
    <name type="scientific">Rosa chinensis</name>
    <name type="common">China rose</name>
    <dbReference type="NCBI Taxonomy" id="74649"/>
    <lineage>
        <taxon>Eukaryota</taxon>
        <taxon>Viridiplantae</taxon>
        <taxon>Streptophyta</taxon>
        <taxon>Embryophyta</taxon>
        <taxon>Tracheophyta</taxon>
        <taxon>Spermatophyta</taxon>
        <taxon>Magnoliopsida</taxon>
        <taxon>eudicotyledons</taxon>
        <taxon>Gunneridae</taxon>
        <taxon>Pentapetalae</taxon>
        <taxon>rosids</taxon>
        <taxon>fabids</taxon>
        <taxon>Rosales</taxon>
        <taxon>Rosaceae</taxon>
        <taxon>Rosoideae</taxon>
        <taxon>Rosoideae incertae sedis</taxon>
        <taxon>Rosa</taxon>
    </lineage>
</organism>
<dbReference type="EMBL" id="PDCK01000044">
    <property type="protein sequence ID" value="PRQ23979.1"/>
    <property type="molecule type" value="Genomic_DNA"/>
</dbReference>
<evidence type="ECO:0000313" key="3">
    <source>
        <dbReference type="Proteomes" id="UP000238479"/>
    </source>
</evidence>
<evidence type="ECO:0000256" key="1">
    <source>
        <dbReference type="SAM" id="MobiDB-lite"/>
    </source>
</evidence>
<keyword evidence="3" id="KW-1185">Reference proteome</keyword>
<dbReference type="GO" id="GO:0035514">
    <property type="term" value="F:DNA demethylase activity"/>
    <property type="evidence" value="ECO:0007669"/>
    <property type="project" value="InterPro"/>
</dbReference>
<comment type="caution">
    <text evidence="2">The sequence shown here is derived from an EMBL/GenBank/DDBJ whole genome shotgun (WGS) entry which is preliminary data.</text>
</comment>
<dbReference type="PANTHER" id="PTHR46213:SF24">
    <property type="entry name" value="HHH-GPD DOMAIN-CONTAINING PROTEIN"/>
    <property type="match status" value="1"/>
</dbReference>
<feature type="compositionally biased region" description="Polar residues" evidence="1">
    <location>
        <begin position="411"/>
        <end position="421"/>
    </location>
</feature>
<dbReference type="Proteomes" id="UP000238479">
    <property type="component" value="Chromosome 6"/>
</dbReference>
<sequence>MKFGGDFSVPVDEDFRSMPPWVPVTPQKPLPLKPHPMLLNPHGNHLPAANWQHELGNVQLGDTYNGMSPAINPIVQFPRNVGCYGVDGRLAPQNGMTNHIPGSYSQLLGSDSSSWNNESFTQLLLQDNAAAVYVASADRNLSRSVDIAANAPLTPKLHPQVANQRNNSSSFLLTNQNCNNGSYPSSAVMSRRTVVDFPSLFDNSQGHSNVANWLLNNENHSSSSNLLSNGHSSPHISQNVFPMPLRPSYDLNLNSSPRTEADTTSCVPSQLQFTPYRANRMENNRLSAIQTSLTDESSSKENDKQVDFFTSTGDVAIQKHGGELLQNIVESASATISTPYKENKDSDHESDRGIDLNQTAQHKTPKRRKHRPKVIIEGKTKRTPKPATAKNAEPKESRTGKRKYVRKNVQKESSSQLVDGTSEATYHNAGIAANHAGEF</sequence>
<accession>A0A2P6PPX6</accession>